<evidence type="ECO:0000256" key="1">
    <source>
        <dbReference type="SAM" id="Coils"/>
    </source>
</evidence>
<accession>A0ABR2J222</accession>
<gene>
    <name evidence="2" type="ORF">M9Y10_007237</name>
</gene>
<protein>
    <submittedName>
        <fullName evidence="2">Uncharacterized protein</fullName>
    </submittedName>
</protein>
<feature type="coiled-coil region" evidence="1">
    <location>
        <begin position="286"/>
        <end position="464"/>
    </location>
</feature>
<keyword evidence="1" id="KW-0175">Coiled coil</keyword>
<keyword evidence="3" id="KW-1185">Reference proteome</keyword>
<proteinExistence type="predicted"/>
<evidence type="ECO:0000313" key="3">
    <source>
        <dbReference type="Proteomes" id="UP001470230"/>
    </source>
</evidence>
<dbReference type="Proteomes" id="UP001470230">
    <property type="component" value="Unassembled WGS sequence"/>
</dbReference>
<evidence type="ECO:0000313" key="2">
    <source>
        <dbReference type="EMBL" id="KAK8871508.1"/>
    </source>
</evidence>
<comment type="caution">
    <text evidence="2">The sequence shown here is derived from an EMBL/GenBank/DDBJ whole genome shotgun (WGS) entry which is preliminary data.</text>
</comment>
<reference evidence="2 3" key="1">
    <citation type="submission" date="2024-04" db="EMBL/GenBank/DDBJ databases">
        <title>Tritrichomonas musculus Genome.</title>
        <authorList>
            <person name="Alves-Ferreira E."/>
            <person name="Grigg M."/>
            <person name="Lorenzi H."/>
            <person name="Galac M."/>
        </authorList>
    </citation>
    <scope>NUCLEOTIDE SEQUENCE [LARGE SCALE GENOMIC DNA]</scope>
    <source>
        <strain evidence="2 3">EAF2021</strain>
    </source>
</reference>
<dbReference type="EMBL" id="JAPFFF010000013">
    <property type="protein sequence ID" value="KAK8871508.1"/>
    <property type="molecule type" value="Genomic_DNA"/>
</dbReference>
<name>A0ABR2J222_9EUKA</name>
<organism evidence="2 3">
    <name type="scientific">Tritrichomonas musculus</name>
    <dbReference type="NCBI Taxonomy" id="1915356"/>
    <lineage>
        <taxon>Eukaryota</taxon>
        <taxon>Metamonada</taxon>
        <taxon>Parabasalia</taxon>
        <taxon>Tritrichomonadida</taxon>
        <taxon>Tritrichomonadidae</taxon>
        <taxon>Tritrichomonas</taxon>
    </lineage>
</organism>
<sequence>MSSQENKRTPNKPTLFLTSKKTTTNKNTKKHNVFSSSGKINTHRNLSEVYFDVYALHPNQKEKSKIYFSNESTFQNEHESPTKISLYDKIENPDQIGFDKKEGKENRLILSQSLNQNSEIQNINNYNTFPEVDDNMNSKLGEKIRIIFDGITDNDSIAYDIKILIKFIKSIKSSFTTENNNSIESIITELKKNFFKYDEIATRNEDLENSIIQYKNILNADDQNLLKIVKSFYNNCSNSKEISEIIEKDLTFSMTVKNIFNEYDNDEAVLRTIQSNKETANDNQIILDLTAQLQQLNEKAEINREVIIQNRLIEKVKIEHIQKINEKDSMIEKLTQTINGLNKQIENLNSIIERNHHELEEEKMKFEIEREKNNLLKSQNMSETDQKLNNLKEKYENQLSKYKEELSKKENIIKMNEEKISLIDQIEIEINHIKKENNVQKNLIDQKETEINHYKEVLDNKELLTDQLRNDLFNQQRINEQNIKENKELKNFIKNGEDIKDKEILYLKKELLSSLDKQKKIEDQLEKLTKKYEVAQSQTSSNKKT</sequence>